<evidence type="ECO:0000256" key="3">
    <source>
        <dbReference type="ARBA" id="ARBA00022598"/>
    </source>
</evidence>
<dbReference type="InterPro" id="IPR044140">
    <property type="entry name" value="ProRS_anticodon_short"/>
</dbReference>
<dbReference type="Gene3D" id="3.30.930.10">
    <property type="entry name" value="Bira Bifunctional Protein, Domain 2"/>
    <property type="match status" value="1"/>
</dbReference>
<evidence type="ECO:0000256" key="8">
    <source>
        <dbReference type="ARBA" id="ARBA00029731"/>
    </source>
</evidence>
<keyword evidence="3" id="KW-0436">Ligase</keyword>
<evidence type="ECO:0000256" key="1">
    <source>
        <dbReference type="ARBA" id="ARBA00012831"/>
    </source>
</evidence>
<dbReference type="InterPro" id="IPR036621">
    <property type="entry name" value="Anticodon-bd_dom_sf"/>
</dbReference>
<dbReference type="AlphaFoldDB" id="A0A1G2P1Q6"/>
<dbReference type="PANTHER" id="PTHR42753:SF2">
    <property type="entry name" value="PROLINE--TRNA LIGASE"/>
    <property type="match status" value="1"/>
</dbReference>
<feature type="domain" description="Aminoacyl-transfer RNA synthetases class-II family profile" evidence="10">
    <location>
        <begin position="38"/>
        <end position="319"/>
    </location>
</feature>
<dbReference type="InterPro" id="IPR002314">
    <property type="entry name" value="aa-tRNA-synt_IIb"/>
</dbReference>
<gene>
    <name evidence="11" type="ORF">A3G52_00475</name>
</gene>
<evidence type="ECO:0000313" key="11">
    <source>
        <dbReference type="EMBL" id="OHA42213.1"/>
    </source>
</evidence>
<dbReference type="PRINTS" id="PR01046">
    <property type="entry name" value="TRNASYNTHPRO"/>
</dbReference>
<evidence type="ECO:0000256" key="9">
    <source>
        <dbReference type="ARBA" id="ARBA00047671"/>
    </source>
</evidence>
<accession>A0A1G2P1Q6</accession>
<keyword evidence="5" id="KW-0067">ATP-binding</keyword>
<dbReference type="GO" id="GO:0005829">
    <property type="term" value="C:cytosol"/>
    <property type="evidence" value="ECO:0007669"/>
    <property type="project" value="TreeGrafter"/>
</dbReference>
<dbReference type="GO" id="GO:0006433">
    <property type="term" value="P:prolyl-tRNA aminoacylation"/>
    <property type="evidence" value="ECO:0007669"/>
    <property type="project" value="InterPro"/>
</dbReference>
<keyword evidence="6" id="KW-0648">Protein biosynthesis</keyword>
<dbReference type="Pfam" id="PF03129">
    <property type="entry name" value="HGTP_anticodon"/>
    <property type="match status" value="1"/>
</dbReference>
<dbReference type="SUPFAM" id="SSF55681">
    <property type="entry name" value="Class II aaRS and biotin synthetases"/>
    <property type="match status" value="1"/>
</dbReference>
<name>A0A1G2P1Q6_9BACT</name>
<dbReference type="EMBL" id="MHSK01000017">
    <property type="protein sequence ID" value="OHA42213.1"/>
    <property type="molecule type" value="Genomic_DNA"/>
</dbReference>
<comment type="catalytic activity">
    <reaction evidence="9">
        <text>tRNA(Pro) + L-proline + ATP = L-prolyl-tRNA(Pro) + AMP + diphosphate</text>
        <dbReference type="Rhea" id="RHEA:14305"/>
        <dbReference type="Rhea" id="RHEA-COMP:9700"/>
        <dbReference type="Rhea" id="RHEA-COMP:9702"/>
        <dbReference type="ChEBI" id="CHEBI:30616"/>
        <dbReference type="ChEBI" id="CHEBI:33019"/>
        <dbReference type="ChEBI" id="CHEBI:60039"/>
        <dbReference type="ChEBI" id="CHEBI:78442"/>
        <dbReference type="ChEBI" id="CHEBI:78532"/>
        <dbReference type="ChEBI" id="CHEBI:456215"/>
        <dbReference type="EC" id="6.1.1.15"/>
    </reaction>
</comment>
<dbReference type="InterPro" id="IPR002316">
    <property type="entry name" value="Pro-tRNA-ligase_IIa"/>
</dbReference>
<protein>
    <recommendedName>
        <fullName evidence="2">Proline--tRNA ligase</fullName>
        <ecNumber evidence="1">6.1.1.15</ecNumber>
    </recommendedName>
    <alternativeName>
        <fullName evidence="8">Prolyl-tRNA synthetase</fullName>
    </alternativeName>
</protein>
<keyword evidence="4" id="KW-0547">Nucleotide-binding</keyword>
<dbReference type="CDD" id="cd00861">
    <property type="entry name" value="ProRS_anticodon_short"/>
    <property type="match status" value="1"/>
</dbReference>
<keyword evidence="7 11" id="KW-0030">Aminoacyl-tRNA synthetase</keyword>
<organism evidence="11 12">
    <name type="scientific">Candidatus Taylorbacteria bacterium RIFCSPLOWO2_12_FULL_43_20</name>
    <dbReference type="NCBI Taxonomy" id="1802332"/>
    <lineage>
        <taxon>Bacteria</taxon>
        <taxon>Candidatus Tayloriibacteriota</taxon>
    </lineage>
</organism>
<evidence type="ECO:0000256" key="2">
    <source>
        <dbReference type="ARBA" id="ARBA00019110"/>
    </source>
</evidence>
<dbReference type="Proteomes" id="UP000177269">
    <property type="component" value="Unassembled WGS sequence"/>
</dbReference>
<evidence type="ECO:0000256" key="4">
    <source>
        <dbReference type="ARBA" id="ARBA00022741"/>
    </source>
</evidence>
<evidence type="ECO:0000256" key="5">
    <source>
        <dbReference type="ARBA" id="ARBA00022840"/>
    </source>
</evidence>
<sequence>MRQSILFTKSRKEAPRDEISVNASLLIRAGYIHKEMAGVYSYLPLGFRVLNKIQKIIREEMDAVGGQELLLTALQEKEAWEKTGRWSDEAVDNWFKTKLKNDVELGLAYTHEPAIASMMKEYVSSYQNLPFYAYQFQTKFRNELRAKSGLFRGREFPMKDLYSFSKNEEELGEFYEKMILAYNRIFNRIEIGDMTFLTLASGGTFGTQYSHEFQTLTSSGEDTIYLHKQKKIAINKEIYNDEALNRLGVTKEDLVEEKSIEIANIYKLGTFYSVPLGLMYKDKDGRDCPVVMGSYGIGVSRLMGAVAEVKSDKNGLIWPKEIAPFSVHLVALIGKDQKVTNYAEEIYKKLVDRGVEVLYDDRDLRAGEKFMESDLIGIPMRVVVSEKTESQKIVETKDRTSGEIKRLALAEFLNNA</sequence>
<evidence type="ECO:0000259" key="10">
    <source>
        <dbReference type="PROSITE" id="PS50862"/>
    </source>
</evidence>
<dbReference type="PANTHER" id="PTHR42753">
    <property type="entry name" value="MITOCHONDRIAL RIBOSOME PROTEIN L39/PROLYL-TRNA LIGASE FAMILY MEMBER"/>
    <property type="match status" value="1"/>
</dbReference>
<proteinExistence type="predicted"/>
<dbReference type="Pfam" id="PF00587">
    <property type="entry name" value="tRNA-synt_2b"/>
    <property type="match status" value="1"/>
</dbReference>
<evidence type="ECO:0000313" key="12">
    <source>
        <dbReference type="Proteomes" id="UP000177269"/>
    </source>
</evidence>
<dbReference type="PROSITE" id="PS50862">
    <property type="entry name" value="AA_TRNA_LIGASE_II"/>
    <property type="match status" value="1"/>
</dbReference>
<evidence type="ECO:0000256" key="7">
    <source>
        <dbReference type="ARBA" id="ARBA00023146"/>
    </source>
</evidence>
<dbReference type="GO" id="GO:0005524">
    <property type="term" value="F:ATP binding"/>
    <property type="evidence" value="ECO:0007669"/>
    <property type="project" value="UniProtKB-KW"/>
</dbReference>
<dbReference type="InterPro" id="IPR004154">
    <property type="entry name" value="Anticodon-bd"/>
</dbReference>
<dbReference type="InterPro" id="IPR006195">
    <property type="entry name" value="aa-tRNA-synth_II"/>
</dbReference>
<dbReference type="InterPro" id="IPR045864">
    <property type="entry name" value="aa-tRNA-synth_II/BPL/LPL"/>
</dbReference>
<dbReference type="InterPro" id="IPR050062">
    <property type="entry name" value="Pro-tRNA_synthetase"/>
</dbReference>
<dbReference type="EC" id="6.1.1.15" evidence="1"/>
<evidence type="ECO:0000256" key="6">
    <source>
        <dbReference type="ARBA" id="ARBA00022917"/>
    </source>
</evidence>
<dbReference type="SUPFAM" id="SSF52954">
    <property type="entry name" value="Class II aaRS ABD-related"/>
    <property type="match status" value="1"/>
</dbReference>
<dbReference type="Gene3D" id="3.40.50.800">
    <property type="entry name" value="Anticodon-binding domain"/>
    <property type="match status" value="1"/>
</dbReference>
<comment type="caution">
    <text evidence="11">The sequence shown here is derived from an EMBL/GenBank/DDBJ whole genome shotgun (WGS) entry which is preliminary data.</text>
</comment>
<reference evidence="11 12" key="1">
    <citation type="journal article" date="2016" name="Nat. Commun.">
        <title>Thousands of microbial genomes shed light on interconnected biogeochemical processes in an aquifer system.</title>
        <authorList>
            <person name="Anantharaman K."/>
            <person name="Brown C.T."/>
            <person name="Hug L.A."/>
            <person name="Sharon I."/>
            <person name="Castelle C.J."/>
            <person name="Probst A.J."/>
            <person name="Thomas B.C."/>
            <person name="Singh A."/>
            <person name="Wilkins M.J."/>
            <person name="Karaoz U."/>
            <person name="Brodie E.L."/>
            <person name="Williams K.H."/>
            <person name="Hubbard S.S."/>
            <person name="Banfield J.F."/>
        </authorList>
    </citation>
    <scope>NUCLEOTIDE SEQUENCE [LARGE SCALE GENOMIC DNA]</scope>
</reference>
<dbReference type="GO" id="GO:0004827">
    <property type="term" value="F:proline-tRNA ligase activity"/>
    <property type="evidence" value="ECO:0007669"/>
    <property type="project" value="UniProtKB-EC"/>
</dbReference>